<keyword evidence="4" id="KW-0812">Transmembrane</keyword>
<feature type="compositionally biased region" description="Basic and acidic residues" evidence="3">
    <location>
        <begin position="671"/>
        <end position="694"/>
    </location>
</feature>
<feature type="compositionally biased region" description="Polar residues" evidence="3">
    <location>
        <begin position="695"/>
        <end position="704"/>
    </location>
</feature>
<feature type="signal peptide" evidence="2">
    <location>
        <begin position="1"/>
        <end position="19"/>
    </location>
</feature>
<dbReference type="SUPFAM" id="SSF55816">
    <property type="entry name" value="5'-nucleotidase (syn. UDP-sugar hydrolase), C-terminal domain"/>
    <property type="match status" value="1"/>
</dbReference>
<dbReference type="InterPro" id="IPR036907">
    <property type="entry name" value="5'-Nucleotdase_C_sf"/>
</dbReference>
<accession>A0ABT2TG73</accession>
<name>A0ABT2TG73_9FIRM</name>
<evidence type="ECO:0000313" key="8">
    <source>
        <dbReference type="Proteomes" id="UP001652442"/>
    </source>
</evidence>
<evidence type="ECO:0000259" key="6">
    <source>
        <dbReference type="Pfam" id="PF02872"/>
    </source>
</evidence>
<proteinExistence type="inferred from homology"/>
<dbReference type="InterPro" id="IPR004843">
    <property type="entry name" value="Calcineurin-like_PHP"/>
</dbReference>
<dbReference type="RefSeq" id="WP_262590605.1">
    <property type="nucleotide sequence ID" value="NZ_JAOQJQ010000001.1"/>
</dbReference>
<dbReference type="InterPro" id="IPR006179">
    <property type="entry name" value="5_nucleotidase/apyrase"/>
</dbReference>
<dbReference type="SUPFAM" id="SSF56300">
    <property type="entry name" value="Metallo-dependent phosphatases"/>
    <property type="match status" value="1"/>
</dbReference>
<evidence type="ECO:0000256" key="4">
    <source>
        <dbReference type="SAM" id="Phobius"/>
    </source>
</evidence>
<evidence type="ECO:0000256" key="1">
    <source>
        <dbReference type="ARBA" id="ARBA00022729"/>
    </source>
</evidence>
<dbReference type="Gene3D" id="3.60.21.10">
    <property type="match status" value="1"/>
</dbReference>
<comment type="caution">
    <text evidence="7">The sequence shown here is derived from an EMBL/GenBank/DDBJ whole genome shotgun (WGS) entry which is preliminary data.</text>
</comment>
<keyword evidence="2" id="KW-0547">Nucleotide-binding</keyword>
<feature type="transmembrane region" description="Helical" evidence="4">
    <location>
        <begin position="715"/>
        <end position="735"/>
    </location>
</feature>
<dbReference type="InterPro" id="IPR029052">
    <property type="entry name" value="Metallo-depent_PP-like"/>
</dbReference>
<dbReference type="Gene3D" id="3.90.780.10">
    <property type="entry name" value="5'-Nucleotidase, C-terminal domain"/>
    <property type="match status" value="1"/>
</dbReference>
<dbReference type="InterPro" id="IPR008334">
    <property type="entry name" value="5'-Nucleotdase_C"/>
</dbReference>
<dbReference type="EMBL" id="JAOQJQ010000001">
    <property type="protein sequence ID" value="MCU6761193.1"/>
    <property type="molecule type" value="Genomic_DNA"/>
</dbReference>
<dbReference type="Pfam" id="PF02872">
    <property type="entry name" value="5_nucleotid_C"/>
    <property type="match status" value="1"/>
</dbReference>
<keyword evidence="4" id="KW-0472">Membrane</keyword>
<organism evidence="7 8">
    <name type="scientific">Brotonthovivens ammoniilytica</name>
    <dbReference type="NCBI Taxonomy" id="2981725"/>
    <lineage>
        <taxon>Bacteria</taxon>
        <taxon>Bacillati</taxon>
        <taxon>Bacillota</taxon>
        <taxon>Clostridia</taxon>
        <taxon>Lachnospirales</taxon>
        <taxon>Lachnospiraceae</taxon>
        <taxon>Brotonthovivens</taxon>
    </lineage>
</organism>
<evidence type="ECO:0000256" key="2">
    <source>
        <dbReference type="RuleBase" id="RU362119"/>
    </source>
</evidence>
<keyword evidence="8" id="KW-1185">Reference proteome</keyword>
<evidence type="ECO:0000313" key="7">
    <source>
        <dbReference type="EMBL" id="MCU6761193.1"/>
    </source>
</evidence>
<keyword evidence="1 2" id="KW-0732">Signal</keyword>
<feature type="region of interest" description="Disordered" evidence="3">
    <location>
        <begin position="661"/>
        <end position="706"/>
    </location>
</feature>
<dbReference type="Pfam" id="PF00149">
    <property type="entry name" value="Metallophos"/>
    <property type="match status" value="1"/>
</dbReference>
<keyword evidence="2" id="KW-0378">Hydrolase</keyword>
<feature type="chain" id="PRO_5044969015" evidence="2">
    <location>
        <begin position="20"/>
        <end position="741"/>
    </location>
</feature>
<protein>
    <submittedName>
        <fullName evidence="7">Bifunctional metallophosphatase/5'-nucleotidase</fullName>
    </submittedName>
</protein>
<sequence>MKRKLLAVLLAMSMVFVPAAVSAEENTRTTEDNITDMKISDNGITDITIYHTNDTHGYLTGDGTDVVGMALVGGLKEADPDSILVDAGDATQGLPIASLTQGNDVIELMNLAGYDLMTAGNHEFDFGTEAFLKNVRLADFPVLAANIYKDGAPLLKGVQEGNSGCHTIIERNGKKIGFFGLTTVQTATATNPSGISDLEFLEETEIAKDEIDELEAADVDAIVAVCHLGNGDAPCTAPELAESLTGAYEGKVDAIIDGHSHTLENETVNGVQIVQTGYGMSAVGELTLTFTGEEVTAVTEKLLKPSDLNQIRPSSSVEEKLQQITDSQADLLQEKAGEAQTTLWAGWIGDIAMTRLVETNYGNFAADAFLNAGTAIVQSNGTEEEKQMPVIAVENGGGIREAVANGTITKGDLISTFPFSNTLYMKKITPAVLYQMMEQSGSLLAGQDQNTGMLLQKQISGGFLQIGGFKVVFNPDGENGNRVVSVTLDGQKKALDRNDTKTAILLVSNNYIMSGGNDYTMLADLPKYREAGGELETIQEYLKQCLAQGIMDQYAGTQGRISYTGSVYQPKDYTVSVKITDEAGVPLENKELSYRVDGGKRTNGTTDAQGLLKIQVSDGGHGIRLSDAQKEIYVDNYTGLGIAEDDLRQIPVLTFLSDGSCDPIADETEGETEKNPPSEEPKIPNDQTEKENKNPETNMETVSESEAVKTGDESFLIFWVIVSGAGAAGIVLLTAKVKQKI</sequence>
<gene>
    <name evidence="7" type="ORF">OCV88_02430</name>
</gene>
<keyword evidence="4" id="KW-1133">Transmembrane helix</keyword>
<evidence type="ECO:0000259" key="5">
    <source>
        <dbReference type="Pfam" id="PF00149"/>
    </source>
</evidence>
<feature type="domain" description="5'-Nucleotidase C-terminal" evidence="6">
    <location>
        <begin position="354"/>
        <end position="523"/>
    </location>
</feature>
<dbReference type="Proteomes" id="UP001652442">
    <property type="component" value="Unassembled WGS sequence"/>
</dbReference>
<feature type="domain" description="Calcineurin-like phosphoesterase" evidence="5">
    <location>
        <begin position="48"/>
        <end position="262"/>
    </location>
</feature>
<dbReference type="PANTHER" id="PTHR11575">
    <property type="entry name" value="5'-NUCLEOTIDASE-RELATED"/>
    <property type="match status" value="1"/>
</dbReference>
<dbReference type="PANTHER" id="PTHR11575:SF24">
    <property type="entry name" value="5'-NUCLEOTIDASE"/>
    <property type="match status" value="1"/>
</dbReference>
<dbReference type="PRINTS" id="PR01607">
    <property type="entry name" value="APYRASEFAMLY"/>
</dbReference>
<comment type="similarity">
    <text evidence="2">Belongs to the 5'-nucleotidase family.</text>
</comment>
<evidence type="ECO:0000256" key="3">
    <source>
        <dbReference type="SAM" id="MobiDB-lite"/>
    </source>
</evidence>
<reference evidence="7 8" key="1">
    <citation type="journal article" date="2021" name="ISME Commun">
        <title>Automated analysis of genomic sequences facilitates high-throughput and comprehensive description of bacteria.</title>
        <authorList>
            <person name="Hitch T.C.A."/>
        </authorList>
    </citation>
    <scope>NUCLEOTIDE SEQUENCE [LARGE SCALE GENOMIC DNA]</scope>
    <source>
        <strain evidence="7 8">Sanger_109</strain>
    </source>
</reference>